<sequence length="194" mass="20577">MGRPRDPAIEQRILGAAQELIDESGYESLTMEAIAERAGVGKPTVYRRFANRDQVVVALNVAGSAPVEQVDTGTLRGDIRAVVQAVVPTIDSRAARAALGSQIGHAIADDGANQRFQETIGGSSDAYMRPIWERGVARGEIDPALDYVTARTALGTAVIFSLALYRLDPSCVDQIADMWVAGVRPGGVDAADRG</sequence>
<organism evidence="6 7">
    <name type="scientific">Nocardioides marinquilinus</name>
    <dbReference type="NCBI Taxonomy" id="1210400"/>
    <lineage>
        <taxon>Bacteria</taxon>
        <taxon>Bacillati</taxon>
        <taxon>Actinomycetota</taxon>
        <taxon>Actinomycetes</taxon>
        <taxon>Propionibacteriales</taxon>
        <taxon>Nocardioidaceae</taxon>
        <taxon>Nocardioides</taxon>
    </lineage>
</organism>
<protein>
    <submittedName>
        <fullName evidence="6">TetR/AcrR family transcriptional regulator</fullName>
    </submittedName>
</protein>
<keyword evidence="7" id="KW-1185">Reference proteome</keyword>
<keyword evidence="3" id="KW-0804">Transcription</keyword>
<dbReference type="Pfam" id="PF00440">
    <property type="entry name" value="TetR_N"/>
    <property type="match status" value="1"/>
</dbReference>
<dbReference type="InterPro" id="IPR050109">
    <property type="entry name" value="HTH-type_TetR-like_transc_reg"/>
</dbReference>
<dbReference type="PRINTS" id="PR00455">
    <property type="entry name" value="HTHTETR"/>
</dbReference>
<dbReference type="InterPro" id="IPR036271">
    <property type="entry name" value="Tet_transcr_reg_TetR-rel_C_sf"/>
</dbReference>
<comment type="caution">
    <text evidence="6">The sequence shown here is derived from an EMBL/GenBank/DDBJ whole genome shotgun (WGS) entry which is preliminary data.</text>
</comment>
<dbReference type="Gene3D" id="1.10.10.60">
    <property type="entry name" value="Homeodomain-like"/>
    <property type="match status" value="1"/>
</dbReference>
<evidence type="ECO:0000259" key="5">
    <source>
        <dbReference type="PROSITE" id="PS50977"/>
    </source>
</evidence>
<evidence type="ECO:0000256" key="1">
    <source>
        <dbReference type="ARBA" id="ARBA00023015"/>
    </source>
</evidence>
<proteinExistence type="predicted"/>
<dbReference type="SUPFAM" id="SSF48498">
    <property type="entry name" value="Tetracyclin repressor-like, C-terminal domain"/>
    <property type="match status" value="1"/>
</dbReference>
<evidence type="ECO:0000256" key="4">
    <source>
        <dbReference type="PROSITE-ProRule" id="PRU00335"/>
    </source>
</evidence>
<keyword evidence="1" id="KW-0805">Transcription regulation</keyword>
<dbReference type="PANTHER" id="PTHR30055:SF148">
    <property type="entry name" value="TETR-FAMILY TRANSCRIPTIONAL REGULATOR"/>
    <property type="match status" value="1"/>
</dbReference>
<dbReference type="RefSeq" id="WP_345454333.1">
    <property type="nucleotide sequence ID" value="NZ_BAABKG010000001.1"/>
</dbReference>
<evidence type="ECO:0000313" key="7">
    <source>
        <dbReference type="Proteomes" id="UP001500221"/>
    </source>
</evidence>
<dbReference type="InterPro" id="IPR001647">
    <property type="entry name" value="HTH_TetR"/>
</dbReference>
<dbReference type="PROSITE" id="PS50977">
    <property type="entry name" value="HTH_TETR_2"/>
    <property type="match status" value="1"/>
</dbReference>
<accession>A0ABP9PBH3</accession>
<dbReference type="EMBL" id="BAABKG010000001">
    <property type="protein sequence ID" value="GAA5142371.1"/>
    <property type="molecule type" value="Genomic_DNA"/>
</dbReference>
<evidence type="ECO:0000256" key="2">
    <source>
        <dbReference type="ARBA" id="ARBA00023125"/>
    </source>
</evidence>
<feature type="domain" description="HTH tetR-type" evidence="5">
    <location>
        <begin position="7"/>
        <end position="67"/>
    </location>
</feature>
<keyword evidence="2 4" id="KW-0238">DNA-binding</keyword>
<name>A0ABP9PBH3_9ACTN</name>
<evidence type="ECO:0000313" key="6">
    <source>
        <dbReference type="EMBL" id="GAA5142371.1"/>
    </source>
</evidence>
<evidence type="ECO:0000256" key="3">
    <source>
        <dbReference type="ARBA" id="ARBA00023163"/>
    </source>
</evidence>
<dbReference type="Gene3D" id="1.10.357.10">
    <property type="entry name" value="Tetracycline Repressor, domain 2"/>
    <property type="match status" value="1"/>
</dbReference>
<reference evidence="7" key="1">
    <citation type="journal article" date="2019" name="Int. J. Syst. Evol. Microbiol.">
        <title>The Global Catalogue of Microorganisms (GCM) 10K type strain sequencing project: providing services to taxonomists for standard genome sequencing and annotation.</title>
        <authorList>
            <consortium name="The Broad Institute Genomics Platform"/>
            <consortium name="The Broad Institute Genome Sequencing Center for Infectious Disease"/>
            <person name="Wu L."/>
            <person name="Ma J."/>
        </authorList>
    </citation>
    <scope>NUCLEOTIDE SEQUENCE [LARGE SCALE GENOMIC DNA]</scope>
    <source>
        <strain evidence="7">JCM 18459</strain>
    </source>
</reference>
<dbReference type="InterPro" id="IPR011075">
    <property type="entry name" value="TetR_C"/>
</dbReference>
<dbReference type="SUPFAM" id="SSF46689">
    <property type="entry name" value="Homeodomain-like"/>
    <property type="match status" value="1"/>
</dbReference>
<dbReference type="InterPro" id="IPR009057">
    <property type="entry name" value="Homeodomain-like_sf"/>
</dbReference>
<dbReference type="PANTHER" id="PTHR30055">
    <property type="entry name" value="HTH-TYPE TRANSCRIPTIONAL REGULATOR RUTR"/>
    <property type="match status" value="1"/>
</dbReference>
<feature type="DNA-binding region" description="H-T-H motif" evidence="4">
    <location>
        <begin position="30"/>
        <end position="49"/>
    </location>
</feature>
<dbReference type="Pfam" id="PF16859">
    <property type="entry name" value="TetR_C_11"/>
    <property type="match status" value="1"/>
</dbReference>
<dbReference type="Proteomes" id="UP001500221">
    <property type="component" value="Unassembled WGS sequence"/>
</dbReference>
<gene>
    <name evidence="6" type="ORF">GCM10023340_05730</name>
</gene>